<dbReference type="InterPro" id="IPR003593">
    <property type="entry name" value="AAA+_ATPase"/>
</dbReference>
<dbReference type="PROSITE" id="PS50929">
    <property type="entry name" value="ABC_TM1F"/>
    <property type="match status" value="1"/>
</dbReference>
<feature type="region of interest" description="Disordered" evidence="7">
    <location>
        <begin position="1"/>
        <end position="86"/>
    </location>
</feature>
<dbReference type="Proteomes" id="UP000182178">
    <property type="component" value="Unassembled WGS sequence"/>
</dbReference>
<sequence>MRDPTRDEMTASGAAAGRVREPGDSRQTNGREPPRLPRATWPPAFTAERPPSAATSGKGSAEARCGERRPGGTGATSQEAPSPVDLAGRQQTQDEVIAPLRRSGASGGGAGTGKATSRRAYQPRADVIRNGLHACRRGILQVGAFSVVINLLMLTVPLYLFQLSDRVLTSRSIDTLVMLSIIAIGALTLLVVLDALRRFVLTRIAVQLESLLGAPVMSAALRSADVGATRDIQALRDLQQVRSFINGPVMLVLFDAPMAPLYFLAVFLIHPALGVIATGAGVVLFGIAVLNERMTAKDYGVAGNFAMRANIQASAQARNAQVIGAMGMLEEAILLWGRENAASMKAQIHANDRNIYLASVSRYVRLVTQIGILGWGAYLAVRGSVTGGMMIAASLIASRALAPIEGAIDGWRGFVQAKSAYRRVRSLLDAPANDTERMLLPKPEGRVQADKLLYIPPGTRRTVLNGVSFTLEAGDSLAIIGPSGGGKSTLARMLVGCIAPTAGSVRLDFMDLRNWDRRQLGESIGYLPQDIELFPGTIKANIARMREDATDEEIAKAAALAGVHEMISGFQDGYETEIAVDGSPLSGGQKQQIALARAFFGDPRLIVLDEPNANLDTMGERALAAALARARHQGITIVLVTQRPAVLQSVNKILILREGQVAAFGERDQILPRLMAQTQDEALAAAPATAPGVAAQTQA</sequence>
<dbReference type="RefSeq" id="WP_245280433.1">
    <property type="nucleotide sequence ID" value="NZ_CYHC01000001.1"/>
</dbReference>
<dbReference type="Pfam" id="PF00005">
    <property type="entry name" value="ABC_tran"/>
    <property type="match status" value="1"/>
</dbReference>
<keyword evidence="2 8" id="KW-0812">Transmembrane</keyword>
<feature type="transmembrane region" description="Helical" evidence="8">
    <location>
        <begin position="244"/>
        <end position="263"/>
    </location>
</feature>
<feature type="domain" description="ABC transporter" evidence="9">
    <location>
        <begin position="447"/>
        <end position="683"/>
    </location>
</feature>
<keyword evidence="5 8" id="KW-1133">Transmembrane helix</keyword>
<dbReference type="PANTHER" id="PTHR24221:SF248">
    <property type="entry name" value="ABC TRANSPORTER TRANSMEMBRANE REGION"/>
    <property type="match status" value="1"/>
</dbReference>
<gene>
    <name evidence="11" type="ORF">Ga0061061_101262</name>
</gene>
<feature type="transmembrane region" description="Helical" evidence="8">
    <location>
        <begin position="173"/>
        <end position="193"/>
    </location>
</feature>
<dbReference type="InterPro" id="IPR027417">
    <property type="entry name" value="P-loop_NTPase"/>
</dbReference>
<evidence type="ECO:0000313" key="11">
    <source>
        <dbReference type="EMBL" id="CUA84181.1"/>
    </source>
</evidence>
<dbReference type="InterPro" id="IPR010128">
    <property type="entry name" value="ATPase_T1SS_PrtD-like"/>
</dbReference>
<evidence type="ECO:0000259" key="9">
    <source>
        <dbReference type="PROSITE" id="PS50893"/>
    </source>
</evidence>
<proteinExistence type="predicted"/>
<dbReference type="Gene3D" id="3.40.50.300">
    <property type="entry name" value="P-loop containing nucleotide triphosphate hydrolases"/>
    <property type="match status" value="1"/>
</dbReference>
<dbReference type="PROSITE" id="PS50893">
    <property type="entry name" value="ABC_TRANSPORTER_2"/>
    <property type="match status" value="1"/>
</dbReference>
<dbReference type="InterPro" id="IPR003439">
    <property type="entry name" value="ABC_transporter-like_ATP-bd"/>
</dbReference>
<reference evidence="11 12" key="1">
    <citation type="submission" date="2015-08" db="EMBL/GenBank/DDBJ databases">
        <authorList>
            <person name="Varghese N."/>
        </authorList>
    </citation>
    <scope>NUCLEOTIDE SEQUENCE [LARGE SCALE GENOMIC DNA]</scope>
    <source>
        <strain evidence="11 12">DSM 18167</strain>
    </source>
</reference>
<comment type="subcellular location">
    <subcellularLocation>
        <location evidence="1">Cell membrane</location>
        <topology evidence="1">Multi-pass membrane protein</topology>
    </subcellularLocation>
</comment>
<keyword evidence="4" id="KW-0067">ATP-binding</keyword>
<evidence type="ECO:0000256" key="8">
    <source>
        <dbReference type="SAM" id="Phobius"/>
    </source>
</evidence>
<feature type="domain" description="ABC transmembrane type-1" evidence="10">
    <location>
        <begin position="142"/>
        <end position="416"/>
    </location>
</feature>
<keyword evidence="3" id="KW-0547">Nucleotide-binding</keyword>
<dbReference type="EMBL" id="CYHC01000001">
    <property type="protein sequence ID" value="CUA84181.1"/>
    <property type="molecule type" value="Genomic_DNA"/>
</dbReference>
<evidence type="ECO:0000256" key="2">
    <source>
        <dbReference type="ARBA" id="ARBA00022692"/>
    </source>
</evidence>
<evidence type="ECO:0000256" key="1">
    <source>
        <dbReference type="ARBA" id="ARBA00004651"/>
    </source>
</evidence>
<dbReference type="InterPro" id="IPR036640">
    <property type="entry name" value="ABC1_TM_sf"/>
</dbReference>
<organism evidence="11 12">
    <name type="scientific">Chelatococcus sambhunathii</name>
    <dbReference type="NCBI Taxonomy" id="363953"/>
    <lineage>
        <taxon>Bacteria</taxon>
        <taxon>Pseudomonadati</taxon>
        <taxon>Pseudomonadota</taxon>
        <taxon>Alphaproteobacteria</taxon>
        <taxon>Hyphomicrobiales</taxon>
        <taxon>Chelatococcaceae</taxon>
        <taxon>Chelatococcus</taxon>
    </lineage>
</organism>
<dbReference type="Gene3D" id="1.20.1560.10">
    <property type="entry name" value="ABC transporter type 1, transmembrane domain"/>
    <property type="match status" value="1"/>
</dbReference>
<evidence type="ECO:0000259" key="10">
    <source>
        <dbReference type="PROSITE" id="PS50929"/>
    </source>
</evidence>
<accession>A0ABM9TYB0</accession>
<dbReference type="InterPro" id="IPR039421">
    <property type="entry name" value="Type_1_exporter"/>
</dbReference>
<dbReference type="SMART" id="SM00382">
    <property type="entry name" value="AAA"/>
    <property type="match status" value="1"/>
</dbReference>
<evidence type="ECO:0000256" key="5">
    <source>
        <dbReference type="ARBA" id="ARBA00022989"/>
    </source>
</evidence>
<feature type="transmembrane region" description="Helical" evidence="8">
    <location>
        <begin position="139"/>
        <end position="161"/>
    </location>
</feature>
<comment type="caution">
    <text evidence="11">The sequence shown here is derived from an EMBL/GenBank/DDBJ whole genome shotgun (WGS) entry which is preliminary data.</text>
</comment>
<evidence type="ECO:0000256" key="7">
    <source>
        <dbReference type="SAM" id="MobiDB-lite"/>
    </source>
</evidence>
<evidence type="ECO:0000256" key="3">
    <source>
        <dbReference type="ARBA" id="ARBA00022741"/>
    </source>
</evidence>
<dbReference type="NCBIfam" id="TIGR01842">
    <property type="entry name" value="type_I_sec_PrtD"/>
    <property type="match status" value="1"/>
</dbReference>
<protein>
    <submittedName>
        <fullName evidence="11">Type I secretion system ABC transporter, PrtD family</fullName>
    </submittedName>
</protein>
<feature type="region of interest" description="Disordered" evidence="7">
    <location>
        <begin position="98"/>
        <end position="119"/>
    </location>
</feature>
<feature type="transmembrane region" description="Helical" evidence="8">
    <location>
        <begin position="269"/>
        <end position="290"/>
    </location>
</feature>
<dbReference type="InterPro" id="IPR011527">
    <property type="entry name" value="ABC1_TM_dom"/>
</dbReference>
<evidence type="ECO:0000256" key="6">
    <source>
        <dbReference type="ARBA" id="ARBA00023136"/>
    </source>
</evidence>
<keyword evidence="12" id="KW-1185">Reference proteome</keyword>
<name>A0ABM9TYB0_9HYPH</name>
<dbReference type="PANTHER" id="PTHR24221">
    <property type="entry name" value="ATP-BINDING CASSETTE SUB-FAMILY B"/>
    <property type="match status" value="1"/>
</dbReference>
<dbReference type="SUPFAM" id="SSF90123">
    <property type="entry name" value="ABC transporter transmembrane region"/>
    <property type="match status" value="1"/>
</dbReference>
<keyword evidence="6 8" id="KW-0472">Membrane</keyword>
<evidence type="ECO:0000256" key="4">
    <source>
        <dbReference type="ARBA" id="ARBA00022840"/>
    </source>
</evidence>
<evidence type="ECO:0000313" key="12">
    <source>
        <dbReference type="Proteomes" id="UP000182178"/>
    </source>
</evidence>
<dbReference type="SUPFAM" id="SSF52540">
    <property type="entry name" value="P-loop containing nucleoside triphosphate hydrolases"/>
    <property type="match status" value="1"/>
</dbReference>